<keyword evidence="1" id="KW-0472">Membrane</keyword>
<keyword evidence="3" id="KW-1185">Reference proteome</keyword>
<feature type="transmembrane region" description="Helical" evidence="1">
    <location>
        <begin position="20"/>
        <end position="41"/>
    </location>
</feature>
<accession>A0A1H6CQX6</accession>
<organism evidence="2 3">
    <name type="scientific">Marinobacterium lutimaris</name>
    <dbReference type="NCBI Taxonomy" id="568106"/>
    <lineage>
        <taxon>Bacteria</taxon>
        <taxon>Pseudomonadati</taxon>
        <taxon>Pseudomonadota</taxon>
        <taxon>Gammaproteobacteria</taxon>
        <taxon>Oceanospirillales</taxon>
        <taxon>Oceanospirillaceae</taxon>
        <taxon>Marinobacterium</taxon>
    </lineage>
</organism>
<proteinExistence type="predicted"/>
<dbReference type="OrthoDB" id="9823979at2"/>
<dbReference type="Proteomes" id="UP000236745">
    <property type="component" value="Unassembled WGS sequence"/>
</dbReference>
<protein>
    <submittedName>
        <fullName evidence="2">Uncharacterized protein</fullName>
    </submittedName>
</protein>
<evidence type="ECO:0000313" key="2">
    <source>
        <dbReference type="EMBL" id="SEG75167.1"/>
    </source>
</evidence>
<evidence type="ECO:0000256" key="1">
    <source>
        <dbReference type="SAM" id="Phobius"/>
    </source>
</evidence>
<dbReference type="AlphaFoldDB" id="A0A1H6CQX6"/>
<reference evidence="2 3" key="1">
    <citation type="submission" date="2016-10" db="EMBL/GenBank/DDBJ databases">
        <authorList>
            <person name="de Groot N.N."/>
        </authorList>
    </citation>
    <scope>NUCLEOTIDE SEQUENCE [LARGE SCALE GENOMIC DNA]</scope>
    <source>
        <strain evidence="2 3">DSM 22012</strain>
    </source>
</reference>
<keyword evidence="1" id="KW-1133">Transmembrane helix</keyword>
<keyword evidence="1" id="KW-0812">Transmembrane</keyword>
<gene>
    <name evidence="2" type="ORF">SAMN05444390_10423</name>
</gene>
<dbReference type="EMBL" id="FNVQ01000004">
    <property type="protein sequence ID" value="SEG75167.1"/>
    <property type="molecule type" value="Genomic_DNA"/>
</dbReference>
<sequence>MALKYRIWLPYSRWSGISDAINLVIGLPVAFAGAYVAISIASRTQDLSEKQQSQQDHQYYEQLHEQLIDNYFEISRAADRLVSAANRFEEAFHGRLRHETSSRFRLMNFIDEDHRRRYIQEMLEENRDGISEKLGMLHQEIRDQIYQLLEAIDLAFKHASVNETWELSSSDPYYYSLLAEACRRKLCYGDFDQAEDGRDWLLEAKNEILERLDLHQVQDAITSEHDSVHPLLPFCLYVSELQDYKRQVGQGDWYIEVLLAGYFLMTHASTQATDGRSFFNTGALFLMDLIYTLPRSEHVRLAFSRRYADTEAVFNGSAPLAASATASSYDIAKAASEGLNSTSQHLFLTLSRNIQFDHYSPRIRKTHLMLSGLVAQGEEAGSKLSLLQIHYERLQQDDSDKFEMQKQER</sequence>
<dbReference type="RefSeq" id="WP_146071920.1">
    <property type="nucleotide sequence ID" value="NZ_FNVQ01000004.1"/>
</dbReference>
<evidence type="ECO:0000313" key="3">
    <source>
        <dbReference type="Proteomes" id="UP000236745"/>
    </source>
</evidence>
<name>A0A1H6CQX6_9GAMM</name>